<dbReference type="InterPro" id="IPR050259">
    <property type="entry name" value="SDR"/>
</dbReference>
<keyword evidence="2" id="KW-0560">Oxidoreductase</keyword>
<sequence length="275" mass="29525">MRKAKDRMTNIEGQLVGKKALITGAGVGIGKAIALRFAQEGAGVAVHVNRSLENGLQVVQEITHNKGKAILVQGDLTKKQEIEAIVRKATSELGNIDILVYNSGVGTQHSPDMVHTITEEDWDTVLSVNLKAFVFLSQMLLPAMMQAGKGSIITISSIRGLLGNPVLASYCASKGGMVLLTKQMALDYAKYNIRVNCICPGFIDTEMFRFYLGKQSDPEASRRVFAGMAAMNRIGRPEEIAASAVFFASDVSSFVTGVALPVDGGYTANGVREIQ</sequence>
<dbReference type="PANTHER" id="PTHR42879:SF2">
    <property type="entry name" value="3-OXOACYL-[ACYL-CARRIER-PROTEIN] REDUCTASE FABG"/>
    <property type="match status" value="1"/>
</dbReference>
<dbReference type="CDD" id="cd05233">
    <property type="entry name" value="SDR_c"/>
    <property type="match status" value="1"/>
</dbReference>
<organism evidence="2">
    <name type="scientific">Candidatus Atribacter allofermentans</name>
    <dbReference type="NCBI Taxonomy" id="1852833"/>
    <lineage>
        <taxon>Bacteria</taxon>
        <taxon>Pseudomonadati</taxon>
        <taxon>Atribacterota</taxon>
        <taxon>Atribacteria</taxon>
        <taxon>Atribacterales</taxon>
        <taxon>Atribacteraceae</taxon>
        <taxon>Atribacter</taxon>
    </lineage>
</organism>
<dbReference type="NCBIfam" id="NF009466">
    <property type="entry name" value="PRK12826.1-2"/>
    <property type="match status" value="1"/>
</dbReference>
<dbReference type="EC" id="1.1.1.47" evidence="2"/>
<protein>
    <submittedName>
        <fullName evidence="2">Glucose 1-dehydrogenase</fullName>
        <ecNumber evidence="2">1.1.1.47</ecNumber>
    </submittedName>
</protein>
<dbReference type="Gene3D" id="3.40.50.720">
    <property type="entry name" value="NAD(P)-binding Rossmann-like Domain"/>
    <property type="match status" value="1"/>
</dbReference>
<dbReference type="Proteomes" id="UP000485569">
    <property type="component" value="Unassembled WGS sequence"/>
</dbReference>
<dbReference type="PANTHER" id="PTHR42879">
    <property type="entry name" value="3-OXOACYL-(ACYL-CARRIER-PROTEIN) REDUCTASE"/>
    <property type="match status" value="1"/>
</dbReference>
<gene>
    <name evidence="2" type="primary">gdh</name>
    <name evidence="2" type="ORF">BWY41_01078</name>
</gene>
<dbReference type="PRINTS" id="PR00081">
    <property type="entry name" value="GDHRDH"/>
</dbReference>
<dbReference type="InterPro" id="IPR020904">
    <property type="entry name" value="Sc_DH/Rdtase_CS"/>
</dbReference>
<reference evidence="2" key="1">
    <citation type="submission" date="2017-02" db="EMBL/GenBank/DDBJ databases">
        <title>Delving into the versatile metabolic prowess of the omnipresent phylum Bacteroidetes.</title>
        <authorList>
            <person name="Nobu M.K."/>
            <person name="Mei R."/>
            <person name="Narihiro T."/>
            <person name="Kuroda K."/>
            <person name="Liu W.-T."/>
        </authorList>
    </citation>
    <scope>NUCLEOTIDE SEQUENCE</scope>
    <source>
        <strain evidence="2">ADurb.Bin276</strain>
    </source>
</reference>
<comment type="caution">
    <text evidence="2">The sequence shown here is derived from an EMBL/GenBank/DDBJ whole genome shotgun (WGS) entry which is preliminary data.</text>
</comment>
<dbReference type="NCBIfam" id="NF005559">
    <property type="entry name" value="PRK07231.1"/>
    <property type="match status" value="1"/>
</dbReference>
<dbReference type="GO" id="GO:0047936">
    <property type="term" value="F:glucose 1-dehydrogenase [NAD(P)+] activity"/>
    <property type="evidence" value="ECO:0007669"/>
    <property type="project" value="UniProtKB-EC"/>
</dbReference>
<evidence type="ECO:0000256" key="1">
    <source>
        <dbReference type="ARBA" id="ARBA00006484"/>
    </source>
</evidence>
<dbReference type="PRINTS" id="PR00080">
    <property type="entry name" value="SDRFAMILY"/>
</dbReference>
<dbReference type="Pfam" id="PF13561">
    <property type="entry name" value="adh_short_C2"/>
    <property type="match status" value="1"/>
</dbReference>
<dbReference type="FunFam" id="3.40.50.720:FF:000084">
    <property type="entry name" value="Short-chain dehydrogenase reductase"/>
    <property type="match status" value="1"/>
</dbReference>
<dbReference type="GO" id="GO:0032787">
    <property type="term" value="P:monocarboxylic acid metabolic process"/>
    <property type="evidence" value="ECO:0007669"/>
    <property type="project" value="UniProtKB-ARBA"/>
</dbReference>
<dbReference type="SUPFAM" id="SSF51735">
    <property type="entry name" value="NAD(P)-binding Rossmann-fold domains"/>
    <property type="match status" value="1"/>
</dbReference>
<dbReference type="InterPro" id="IPR036291">
    <property type="entry name" value="NAD(P)-bd_dom_sf"/>
</dbReference>
<proteinExistence type="inferred from homology"/>
<accession>A0A1V5SVS0</accession>
<name>A0A1V5SVS0_9BACT</name>
<comment type="similarity">
    <text evidence="1">Belongs to the short-chain dehydrogenases/reductases (SDR) family.</text>
</comment>
<dbReference type="EMBL" id="MWBQ01000075">
    <property type="protein sequence ID" value="OQA58414.1"/>
    <property type="molecule type" value="Genomic_DNA"/>
</dbReference>
<dbReference type="AlphaFoldDB" id="A0A1V5SVS0"/>
<dbReference type="InterPro" id="IPR002347">
    <property type="entry name" value="SDR_fam"/>
</dbReference>
<dbReference type="PROSITE" id="PS00061">
    <property type="entry name" value="ADH_SHORT"/>
    <property type="match status" value="1"/>
</dbReference>
<evidence type="ECO:0000313" key="2">
    <source>
        <dbReference type="EMBL" id="OQA58414.1"/>
    </source>
</evidence>